<accession>A0A8H4A7L9</accession>
<dbReference type="AlphaFoldDB" id="A0A8H4A7L9"/>
<keyword evidence="2" id="KW-1185">Reference proteome</keyword>
<sequence length="196" mass="22483">MSKRNRSVAALQKNLKEYTKVPCYCDIDHGNLVDPNTKFLHELKQNAQKKETTLHESTEYESEFGFHQFFDSPNDIESVVELIQKSALFLHKELVEKSVSFLPKKQRKLTRQATVFQPVASVELIQETNILTEDDLYFSAEDSSSSSIEDSSSSSVNSSISNIFEDYSAPNFEFIPDYNTNTFTNSRFLWIITLLT</sequence>
<organism evidence="1 2">
    <name type="scientific">Gigaspora margarita</name>
    <dbReference type="NCBI Taxonomy" id="4874"/>
    <lineage>
        <taxon>Eukaryota</taxon>
        <taxon>Fungi</taxon>
        <taxon>Fungi incertae sedis</taxon>
        <taxon>Mucoromycota</taxon>
        <taxon>Glomeromycotina</taxon>
        <taxon>Glomeromycetes</taxon>
        <taxon>Diversisporales</taxon>
        <taxon>Gigasporaceae</taxon>
        <taxon>Gigaspora</taxon>
    </lineage>
</organism>
<evidence type="ECO:0000313" key="2">
    <source>
        <dbReference type="Proteomes" id="UP000439903"/>
    </source>
</evidence>
<proteinExistence type="predicted"/>
<reference evidence="1 2" key="1">
    <citation type="journal article" date="2019" name="Environ. Microbiol.">
        <title>At the nexus of three kingdoms: the genome of the mycorrhizal fungus Gigaspora margarita provides insights into plant, endobacterial and fungal interactions.</title>
        <authorList>
            <person name="Venice F."/>
            <person name="Ghignone S."/>
            <person name="Salvioli di Fossalunga A."/>
            <person name="Amselem J."/>
            <person name="Novero M."/>
            <person name="Xianan X."/>
            <person name="Sedzielewska Toro K."/>
            <person name="Morin E."/>
            <person name="Lipzen A."/>
            <person name="Grigoriev I.V."/>
            <person name="Henrissat B."/>
            <person name="Martin F.M."/>
            <person name="Bonfante P."/>
        </authorList>
    </citation>
    <scope>NUCLEOTIDE SEQUENCE [LARGE SCALE GENOMIC DNA]</scope>
    <source>
        <strain evidence="1 2">BEG34</strain>
    </source>
</reference>
<dbReference type="EMBL" id="WTPW01001316">
    <property type="protein sequence ID" value="KAF0442999.1"/>
    <property type="molecule type" value="Genomic_DNA"/>
</dbReference>
<gene>
    <name evidence="1" type="ORF">F8M41_003599</name>
</gene>
<dbReference type="Proteomes" id="UP000439903">
    <property type="component" value="Unassembled WGS sequence"/>
</dbReference>
<protein>
    <submittedName>
        <fullName evidence="1">Uncharacterized protein</fullName>
    </submittedName>
</protein>
<evidence type="ECO:0000313" key="1">
    <source>
        <dbReference type="EMBL" id="KAF0442999.1"/>
    </source>
</evidence>
<comment type="caution">
    <text evidence="1">The sequence shown here is derived from an EMBL/GenBank/DDBJ whole genome shotgun (WGS) entry which is preliminary data.</text>
</comment>
<name>A0A8H4A7L9_GIGMA</name>